<evidence type="ECO:0000256" key="1">
    <source>
        <dbReference type="SAM" id="MobiDB-lite"/>
    </source>
</evidence>
<dbReference type="Proteomes" id="UP000249682">
    <property type="component" value="Chromosome"/>
</dbReference>
<dbReference type="RefSeq" id="WP_041322973.1">
    <property type="nucleotide sequence ID" value="NZ_CP029543.1"/>
</dbReference>
<name>A0AAD0P559_MYCLR</name>
<gene>
    <name evidence="2" type="ORF">DIJ64_09850</name>
</gene>
<protein>
    <submittedName>
        <fullName evidence="2">Uncharacterized protein</fullName>
    </submittedName>
</protein>
<accession>A0AAD0P559</accession>
<reference evidence="2 3" key="1">
    <citation type="submission" date="2018-05" db="EMBL/GenBank/DDBJ databases">
        <title>Evolution of small genomes with special reference to Mycobacterium leprae.</title>
        <authorList>
            <person name="Mohanty P.S."/>
            <person name="Bansal A.K."/>
            <person name="Gupta U.D."/>
            <person name="Naaz F."/>
            <person name="Dwivedi V.D."/>
            <person name="Singh H."/>
            <person name="Gupta G."/>
            <person name="Sharma S."/>
            <person name="Arora M."/>
        </authorList>
    </citation>
    <scope>NUCLEOTIDE SEQUENCE [LARGE SCALE GENOMIC DNA]</scope>
    <source>
        <strain evidence="2 3">MRHRU-235-G</strain>
    </source>
</reference>
<feature type="region of interest" description="Disordered" evidence="1">
    <location>
        <begin position="1"/>
        <end position="22"/>
    </location>
</feature>
<feature type="region of interest" description="Disordered" evidence="1">
    <location>
        <begin position="41"/>
        <end position="61"/>
    </location>
</feature>
<sequence>MSQTTSVGQPDPGLQSERTARTSFALLGNGAMMIGKNLHGTDELTKQFPPGWRSSQHHAAT</sequence>
<proteinExistence type="predicted"/>
<organism evidence="2 3">
    <name type="scientific">Mycobacterium leprae</name>
    <dbReference type="NCBI Taxonomy" id="1769"/>
    <lineage>
        <taxon>Bacteria</taxon>
        <taxon>Bacillati</taxon>
        <taxon>Actinomycetota</taxon>
        <taxon>Actinomycetes</taxon>
        <taxon>Mycobacteriales</taxon>
        <taxon>Mycobacteriaceae</taxon>
        <taxon>Mycobacterium</taxon>
    </lineage>
</organism>
<dbReference type="AlphaFoldDB" id="A0AAD0P559"/>
<evidence type="ECO:0000313" key="2">
    <source>
        <dbReference type="EMBL" id="AWV48245.1"/>
    </source>
</evidence>
<evidence type="ECO:0000313" key="3">
    <source>
        <dbReference type="Proteomes" id="UP000249682"/>
    </source>
</evidence>
<dbReference type="EMBL" id="CP029543">
    <property type="protein sequence ID" value="AWV48245.1"/>
    <property type="molecule type" value="Genomic_DNA"/>
</dbReference>